<sequence length="193" mass="22599">MSESVIKSRLDSLSNKIWITRKARINAEERLEKFDFLTQMLINYYTLVIVGLSIWTLYDESNAKLISVITIIASVLLFGLSIFVNARNFKIRAITFKSCYIKLDEIYNECELLKDSPDNLRAEDITKIQNKYNKVMNSIENHTPMDYLRVLNNTSDISKSQLWYFNFKRVLFIISIFIIILFPLILSYLVTKA</sequence>
<feature type="transmembrane region" description="Helical" evidence="1">
    <location>
        <begin position="64"/>
        <end position="84"/>
    </location>
</feature>
<proteinExistence type="predicted"/>
<feature type="domain" description="SMODS and SLOG-associating 2TM effector" evidence="2">
    <location>
        <begin position="7"/>
        <end position="189"/>
    </location>
</feature>
<evidence type="ECO:0000313" key="4">
    <source>
        <dbReference type="Proteomes" id="UP000838324"/>
    </source>
</evidence>
<gene>
    <name evidence="3" type="ORF">PAECIP111892_03609</name>
</gene>
<dbReference type="RefSeq" id="WP_236335350.1">
    <property type="nucleotide sequence ID" value="NZ_CAKMMG010000005.1"/>
</dbReference>
<feature type="transmembrane region" description="Helical" evidence="1">
    <location>
        <begin position="40"/>
        <end position="58"/>
    </location>
</feature>
<protein>
    <recommendedName>
        <fullName evidence="2">SMODS and SLOG-associating 2TM effector domain-containing protein</fullName>
    </recommendedName>
</protein>
<keyword evidence="1" id="KW-0812">Transmembrane</keyword>
<keyword evidence="4" id="KW-1185">Reference proteome</keyword>
<evidence type="ECO:0000259" key="2">
    <source>
        <dbReference type="Pfam" id="PF18160"/>
    </source>
</evidence>
<evidence type="ECO:0000256" key="1">
    <source>
        <dbReference type="SAM" id="Phobius"/>
    </source>
</evidence>
<name>A0ABN8GQH3_9BACL</name>
<dbReference type="EMBL" id="CAKMMG010000005">
    <property type="protein sequence ID" value="CAH1211621.1"/>
    <property type="molecule type" value="Genomic_DNA"/>
</dbReference>
<dbReference type="Pfam" id="PF18160">
    <property type="entry name" value="SLATT_5"/>
    <property type="match status" value="1"/>
</dbReference>
<evidence type="ECO:0000313" key="3">
    <source>
        <dbReference type="EMBL" id="CAH1211621.1"/>
    </source>
</evidence>
<dbReference type="Proteomes" id="UP000838324">
    <property type="component" value="Unassembled WGS sequence"/>
</dbReference>
<dbReference type="NCBIfam" id="NF033631">
    <property type="entry name" value="SLATT_5"/>
    <property type="match status" value="1"/>
</dbReference>
<reference evidence="3" key="1">
    <citation type="submission" date="2022-01" db="EMBL/GenBank/DDBJ databases">
        <authorList>
            <person name="Criscuolo A."/>
        </authorList>
    </citation>
    <scope>NUCLEOTIDE SEQUENCE</scope>
    <source>
        <strain evidence="3">CIP111892</strain>
    </source>
</reference>
<accession>A0ABN8GQH3</accession>
<organism evidence="3 4">
    <name type="scientific">Paenibacillus auburnensis</name>
    <dbReference type="NCBI Taxonomy" id="2905649"/>
    <lineage>
        <taxon>Bacteria</taxon>
        <taxon>Bacillati</taxon>
        <taxon>Bacillota</taxon>
        <taxon>Bacilli</taxon>
        <taxon>Bacillales</taxon>
        <taxon>Paenibacillaceae</taxon>
        <taxon>Paenibacillus</taxon>
    </lineage>
</organism>
<dbReference type="InterPro" id="IPR041115">
    <property type="entry name" value="SLATT_5"/>
</dbReference>
<comment type="caution">
    <text evidence="3">The sequence shown here is derived from an EMBL/GenBank/DDBJ whole genome shotgun (WGS) entry which is preliminary data.</text>
</comment>
<keyword evidence="1" id="KW-1133">Transmembrane helix</keyword>
<keyword evidence="1" id="KW-0472">Membrane</keyword>
<feature type="transmembrane region" description="Helical" evidence="1">
    <location>
        <begin position="170"/>
        <end position="190"/>
    </location>
</feature>